<dbReference type="SUPFAM" id="SSF88713">
    <property type="entry name" value="Glycoside hydrolase/deacetylase"/>
    <property type="match status" value="1"/>
</dbReference>
<evidence type="ECO:0000313" key="2">
    <source>
        <dbReference type="EMBL" id="GGG30416.1"/>
    </source>
</evidence>
<organism evidence="2 3">
    <name type="scientific">Lysinibacillus alkalisoli</name>
    <dbReference type="NCBI Taxonomy" id="1911548"/>
    <lineage>
        <taxon>Bacteria</taxon>
        <taxon>Bacillati</taxon>
        <taxon>Bacillota</taxon>
        <taxon>Bacilli</taxon>
        <taxon>Bacillales</taxon>
        <taxon>Bacillaceae</taxon>
        <taxon>Lysinibacillus</taxon>
    </lineage>
</organism>
<dbReference type="EMBL" id="BMJT01000009">
    <property type="protein sequence ID" value="GGG30416.1"/>
    <property type="molecule type" value="Genomic_DNA"/>
</dbReference>
<dbReference type="GO" id="GO:0005975">
    <property type="term" value="P:carbohydrate metabolic process"/>
    <property type="evidence" value="ECO:0007669"/>
    <property type="project" value="InterPro"/>
</dbReference>
<dbReference type="Pfam" id="PF01522">
    <property type="entry name" value="Polysacc_deac_1"/>
    <property type="match status" value="1"/>
</dbReference>
<proteinExistence type="predicted"/>
<dbReference type="InterPro" id="IPR002509">
    <property type="entry name" value="NODB_dom"/>
</dbReference>
<dbReference type="PANTHER" id="PTHR10587">
    <property type="entry name" value="GLYCOSYL TRANSFERASE-RELATED"/>
    <property type="match status" value="1"/>
</dbReference>
<dbReference type="InterPro" id="IPR011330">
    <property type="entry name" value="Glyco_hydro/deAcase_b/a-brl"/>
</dbReference>
<dbReference type="AlphaFoldDB" id="A0A917G978"/>
<protein>
    <submittedName>
        <fullName evidence="2">Polysaccharide deacetylase familiy protein</fullName>
    </submittedName>
</protein>
<evidence type="ECO:0000259" key="1">
    <source>
        <dbReference type="PROSITE" id="PS51677"/>
    </source>
</evidence>
<dbReference type="GO" id="GO:0016810">
    <property type="term" value="F:hydrolase activity, acting on carbon-nitrogen (but not peptide) bonds"/>
    <property type="evidence" value="ECO:0007669"/>
    <property type="project" value="InterPro"/>
</dbReference>
<reference evidence="2" key="1">
    <citation type="journal article" date="2014" name="Int. J. Syst. Evol. Microbiol.">
        <title>Complete genome sequence of Corynebacterium casei LMG S-19264T (=DSM 44701T), isolated from a smear-ripened cheese.</title>
        <authorList>
            <consortium name="US DOE Joint Genome Institute (JGI-PGF)"/>
            <person name="Walter F."/>
            <person name="Albersmeier A."/>
            <person name="Kalinowski J."/>
            <person name="Ruckert C."/>
        </authorList>
    </citation>
    <scope>NUCLEOTIDE SEQUENCE</scope>
    <source>
        <strain evidence="2">CGMCC 1.15760</strain>
    </source>
</reference>
<dbReference type="Gene3D" id="3.20.20.370">
    <property type="entry name" value="Glycoside hydrolase/deacetylase"/>
    <property type="match status" value="1"/>
</dbReference>
<dbReference type="PROSITE" id="PS51677">
    <property type="entry name" value="NODB"/>
    <property type="match status" value="1"/>
</dbReference>
<dbReference type="CDD" id="cd10959">
    <property type="entry name" value="CE4_NodB_like_3"/>
    <property type="match status" value="1"/>
</dbReference>
<dbReference type="InterPro" id="IPR050248">
    <property type="entry name" value="Polysacc_deacetylase_ArnD"/>
</dbReference>
<evidence type="ECO:0000313" key="3">
    <source>
        <dbReference type="Proteomes" id="UP000616608"/>
    </source>
</evidence>
<sequence length="223" mass="25623">MRKTTIASLLALPIAYSVGATLFERLYNPRIIRNIPTHNTIYLTFDDGPHPVYTPALLDLLKKYDATATFFVVGELAEKYPHILQRMVKEGHTIGIHHYTHTSSWQLTPYQLQRQIEKTAQVIEQATTIVPILYRPPWGHFNLATRQIAKKYDVILWSHIFKDWKLHDNHLAQLHEPIEDGAILLLHDNGDTKGADQQAPESMLLQLKRFLTSTTQKCRAIPV</sequence>
<reference evidence="2" key="2">
    <citation type="submission" date="2020-09" db="EMBL/GenBank/DDBJ databases">
        <authorList>
            <person name="Sun Q."/>
            <person name="Zhou Y."/>
        </authorList>
    </citation>
    <scope>NUCLEOTIDE SEQUENCE</scope>
    <source>
        <strain evidence="2">CGMCC 1.15760</strain>
    </source>
</reference>
<name>A0A917G978_9BACI</name>
<keyword evidence="3" id="KW-1185">Reference proteome</keyword>
<comment type="caution">
    <text evidence="2">The sequence shown here is derived from an EMBL/GenBank/DDBJ whole genome shotgun (WGS) entry which is preliminary data.</text>
</comment>
<gene>
    <name evidence="2" type="ORF">GCM10007425_26290</name>
</gene>
<dbReference type="RefSeq" id="WP_188615527.1">
    <property type="nucleotide sequence ID" value="NZ_BMJT01000009.1"/>
</dbReference>
<feature type="domain" description="NodB homology" evidence="1">
    <location>
        <begin position="39"/>
        <end position="223"/>
    </location>
</feature>
<accession>A0A917G978</accession>
<dbReference type="Proteomes" id="UP000616608">
    <property type="component" value="Unassembled WGS sequence"/>
</dbReference>